<name>A0AAW1HVP9_POPJA</name>
<proteinExistence type="predicted"/>
<evidence type="ECO:0000313" key="1">
    <source>
        <dbReference type="EMBL" id="KAK9680961.1"/>
    </source>
</evidence>
<dbReference type="PANTHER" id="PTHR33244">
    <property type="entry name" value="INTEGRASE CATALYTIC DOMAIN-CONTAINING PROTEIN-RELATED"/>
    <property type="match status" value="1"/>
</dbReference>
<organism evidence="1 2">
    <name type="scientific">Popillia japonica</name>
    <name type="common">Japanese beetle</name>
    <dbReference type="NCBI Taxonomy" id="7064"/>
    <lineage>
        <taxon>Eukaryota</taxon>
        <taxon>Metazoa</taxon>
        <taxon>Ecdysozoa</taxon>
        <taxon>Arthropoda</taxon>
        <taxon>Hexapoda</taxon>
        <taxon>Insecta</taxon>
        <taxon>Pterygota</taxon>
        <taxon>Neoptera</taxon>
        <taxon>Endopterygota</taxon>
        <taxon>Coleoptera</taxon>
        <taxon>Polyphaga</taxon>
        <taxon>Scarabaeiformia</taxon>
        <taxon>Scarabaeidae</taxon>
        <taxon>Rutelinae</taxon>
        <taxon>Popillia</taxon>
    </lineage>
</organism>
<dbReference type="Proteomes" id="UP001458880">
    <property type="component" value="Unassembled WGS sequence"/>
</dbReference>
<dbReference type="PANTHER" id="PTHR33244:SF3">
    <property type="entry name" value="PEPTIDASE A2 DOMAIN-CONTAINING PROTEIN"/>
    <property type="match status" value="1"/>
</dbReference>
<comment type="caution">
    <text evidence="1">The sequence shown here is derived from an EMBL/GenBank/DDBJ whole genome shotgun (WGS) entry which is preliminary data.</text>
</comment>
<sequence>MGRTLRDVLPIQPDKLKPSKISHREVVNKMEAEKQIQKENFDRRHRVKTCRKLEEKERVWIKDQQKEGEVITNTKEPRSYRISTDKGIIRRNRKFLQLLPKEGRNVDYGEVQEEKQVRSKRSINKPKFLNEYV</sequence>
<accession>A0AAW1HVP9</accession>
<evidence type="ECO:0000313" key="2">
    <source>
        <dbReference type="Proteomes" id="UP001458880"/>
    </source>
</evidence>
<dbReference type="AlphaFoldDB" id="A0AAW1HVP9"/>
<reference evidence="1 2" key="1">
    <citation type="journal article" date="2024" name="BMC Genomics">
        <title>De novo assembly and annotation of Popillia japonica's genome with initial clues to its potential as an invasive pest.</title>
        <authorList>
            <person name="Cucini C."/>
            <person name="Boschi S."/>
            <person name="Funari R."/>
            <person name="Cardaioli E."/>
            <person name="Iannotti N."/>
            <person name="Marturano G."/>
            <person name="Paoli F."/>
            <person name="Bruttini M."/>
            <person name="Carapelli A."/>
            <person name="Frati F."/>
            <person name="Nardi F."/>
        </authorList>
    </citation>
    <scope>NUCLEOTIDE SEQUENCE [LARGE SCALE GENOMIC DNA]</scope>
    <source>
        <strain evidence="1">DMR45628</strain>
    </source>
</reference>
<gene>
    <name evidence="1" type="ORF">QE152_g38682</name>
</gene>
<dbReference type="EMBL" id="JASPKY010000856">
    <property type="protein sequence ID" value="KAK9680961.1"/>
    <property type="molecule type" value="Genomic_DNA"/>
</dbReference>
<protein>
    <submittedName>
        <fullName evidence="1">Uncharacterized protein</fullName>
    </submittedName>
</protein>
<keyword evidence="2" id="KW-1185">Reference proteome</keyword>